<dbReference type="InterPro" id="IPR003594">
    <property type="entry name" value="HATPase_dom"/>
</dbReference>
<evidence type="ECO:0000256" key="8">
    <source>
        <dbReference type="ARBA" id="ARBA00023012"/>
    </source>
</evidence>
<dbReference type="PROSITE" id="PS50109">
    <property type="entry name" value="HIS_KIN"/>
    <property type="match status" value="1"/>
</dbReference>
<organism evidence="10 11">
    <name type="scientific">Clostridium kluyveri</name>
    <dbReference type="NCBI Taxonomy" id="1534"/>
    <lineage>
        <taxon>Bacteria</taxon>
        <taxon>Bacillati</taxon>
        <taxon>Bacillota</taxon>
        <taxon>Clostridia</taxon>
        <taxon>Eubacteriales</taxon>
        <taxon>Clostridiaceae</taxon>
        <taxon>Clostridium</taxon>
    </lineage>
</organism>
<dbReference type="InterPro" id="IPR036097">
    <property type="entry name" value="HisK_dim/P_sf"/>
</dbReference>
<proteinExistence type="predicted"/>
<dbReference type="Proteomes" id="UP000184604">
    <property type="component" value="Chromosome"/>
</dbReference>
<dbReference type="Gene3D" id="1.10.287.130">
    <property type="match status" value="1"/>
</dbReference>
<dbReference type="InterPro" id="IPR003661">
    <property type="entry name" value="HisK_dim/P_dom"/>
</dbReference>
<dbReference type="GO" id="GO:0005524">
    <property type="term" value="F:ATP binding"/>
    <property type="evidence" value="ECO:0007669"/>
    <property type="project" value="UniProtKB-KW"/>
</dbReference>
<dbReference type="SUPFAM" id="SSF55874">
    <property type="entry name" value="ATPase domain of HSP90 chaperone/DNA topoisomerase II/histidine kinase"/>
    <property type="match status" value="1"/>
</dbReference>
<evidence type="ECO:0000256" key="7">
    <source>
        <dbReference type="ARBA" id="ARBA00022840"/>
    </source>
</evidence>
<dbReference type="InterPro" id="IPR036890">
    <property type="entry name" value="HATPase_C_sf"/>
</dbReference>
<dbReference type="GO" id="GO:0000155">
    <property type="term" value="F:phosphorelay sensor kinase activity"/>
    <property type="evidence" value="ECO:0007669"/>
    <property type="project" value="InterPro"/>
</dbReference>
<dbReference type="EMBL" id="CP018335">
    <property type="protein sequence ID" value="APM40055.1"/>
    <property type="molecule type" value="Genomic_DNA"/>
</dbReference>
<keyword evidence="8" id="KW-0902">Two-component regulatory system</keyword>
<accession>A0A1L5FAL2</accession>
<dbReference type="AlphaFoldDB" id="A0A1L5FAL2"/>
<dbReference type="PRINTS" id="PR00344">
    <property type="entry name" value="BCTRLSENSOR"/>
</dbReference>
<dbReference type="InterPro" id="IPR004358">
    <property type="entry name" value="Sig_transdc_His_kin-like_C"/>
</dbReference>
<keyword evidence="7" id="KW-0067">ATP-binding</keyword>
<dbReference type="CDD" id="cd00082">
    <property type="entry name" value="HisKA"/>
    <property type="match status" value="1"/>
</dbReference>
<keyword evidence="5" id="KW-0547">Nucleotide-binding</keyword>
<dbReference type="Gene3D" id="3.30.565.10">
    <property type="entry name" value="Histidine kinase-like ATPase, C-terminal domain"/>
    <property type="match status" value="1"/>
</dbReference>
<evidence type="ECO:0000256" key="2">
    <source>
        <dbReference type="ARBA" id="ARBA00012438"/>
    </source>
</evidence>
<dbReference type="SMART" id="SM00388">
    <property type="entry name" value="HisKA"/>
    <property type="match status" value="1"/>
</dbReference>
<dbReference type="SMART" id="SM00387">
    <property type="entry name" value="HATPase_c"/>
    <property type="match status" value="1"/>
</dbReference>
<name>A0A1L5FAL2_CLOKL</name>
<dbReference type="Pfam" id="PF02518">
    <property type="entry name" value="HATPase_c"/>
    <property type="match status" value="1"/>
</dbReference>
<evidence type="ECO:0000256" key="6">
    <source>
        <dbReference type="ARBA" id="ARBA00022777"/>
    </source>
</evidence>
<evidence type="ECO:0000313" key="11">
    <source>
        <dbReference type="Proteomes" id="UP000184604"/>
    </source>
</evidence>
<dbReference type="Pfam" id="PF00512">
    <property type="entry name" value="HisKA"/>
    <property type="match status" value="1"/>
</dbReference>
<dbReference type="PANTHER" id="PTHR43065:SF46">
    <property type="entry name" value="C4-DICARBOXYLATE TRANSPORT SENSOR PROTEIN DCTB"/>
    <property type="match status" value="1"/>
</dbReference>
<reference evidence="10 11" key="1">
    <citation type="submission" date="2016-12" db="EMBL/GenBank/DDBJ databases">
        <title>Complete genome sequence of Clostridium kluyveri JZZ isolated from the pit mud of a Chinese flavor liquor-making factory.</title>
        <authorList>
            <person name="Wang Y."/>
        </authorList>
    </citation>
    <scope>NUCLEOTIDE SEQUENCE [LARGE SCALE GENOMIC DNA]</scope>
    <source>
        <strain evidence="10 11">JZZ</strain>
    </source>
</reference>
<evidence type="ECO:0000256" key="3">
    <source>
        <dbReference type="ARBA" id="ARBA00022553"/>
    </source>
</evidence>
<dbReference type="InterPro" id="IPR029016">
    <property type="entry name" value="GAF-like_dom_sf"/>
</dbReference>
<evidence type="ECO:0000256" key="5">
    <source>
        <dbReference type="ARBA" id="ARBA00022741"/>
    </source>
</evidence>
<evidence type="ECO:0000256" key="4">
    <source>
        <dbReference type="ARBA" id="ARBA00022679"/>
    </source>
</evidence>
<dbReference type="OrthoDB" id="9764522at2"/>
<evidence type="ECO:0000256" key="1">
    <source>
        <dbReference type="ARBA" id="ARBA00000085"/>
    </source>
</evidence>
<keyword evidence="6" id="KW-0418">Kinase</keyword>
<sequence>MTKFKNEQQSICRWREFIKDMNNDPLFNSIIIKPCVRHSHLQVNDEQSTTDLFSNKDFKKNSSKNSQLMKYSIPFLKHISLALKNIPHIISIKDISGRIISPSGMPQISNIKKMPICIGTNWCQKDICMDNTETKFIKKNSVFTYSIYNCNKTHNCSCINVPIKSNKNTIGYITLSTMTDYAYPALLSPVIIYANYIETMISDSENRQSNQPLSQINDLMATTVHDLKNPLAVIRGLAQLGKITSDRNKLNVYLDKIINQADELNDIIIELLSIFKPSELFPKKVAPVIEKVIKSFQFECNLKKIKLSFKNNGDNFIYMSENLFKRSIQNILINSIQLMDNGGQIEIETIIEGDYIIITIKDTAGGIPEDIQDSLFQAFTFRREQGTGLGLFMVYHTITNTHKGKIWFKSKPDFGTTFFIKIPIAKNVENTPLSKHKLI</sequence>
<dbReference type="EC" id="2.7.13.3" evidence="2"/>
<gene>
    <name evidence="10" type="ORF">BS101_15565</name>
</gene>
<keyword evidence="4" id="KW-0808">Transferase</keyword>
<comment type="catalytic activity">
    <reaction evidence="1">
        <text>ATP + protein L-histidine = ADP + protein N-phospho-L-histidine.</text>
        <dbReference type="EC" id="2.7.13.3"/>
    </reaction>
</comment>
<dbReference type="PANTHER" id="PTHR43065">
    <property type="entry name" value="SENSOR HISTIDINE KINASE"/>
    <property type="match status" value="1"/>
</dbReference>
<dbReference type="Gene3D" id="3.30.450.40">
    <property type="match status" value="1"/>
</dbReference>
<feature type="domain" description="Histidine kinase" evidence="9">
    <location>
        <begin position="222"/>
        <end position="426"/>
    </location>
</feature>
<dbReference type="RefSeq" id="WP_073539665.1">
    <property type="nucleotide sequence ID" value="NZ_CP018335.1"/>
</dbReference>
<protein>
    <recommendedName>
        <fullName evidence="2">histidine kinase</fullName>
        <ecNumber evidence="2">2.7.13.3</ecNumber>
    </recommendedName>
</protein>
<evidence type="ECO:0000313" key="10">
    <source>
        <dbReference type="EMBL" id="APM40055.1"/>
    </source>
</evidence>
<dbReference type="InterPro" id="IPR005467">
    <property type="entry name" value="His_kinase_dom"/>
</dbReference>
<dbReference type="SUPFAM" id="SSF47384">
    <property type="entry name" value="Homodimeric domain of signal transducing histidine kinase"/>
    <property type="match status" value="1"/>
</dbReference>
<keyword evidence="3" id="KW-0597">Phosphoprotein</keyword>
<evidence type="ECO:0000259" key="9">
    <source>
        <dbReference type="PROSITE" id="PS50109"/>
    </source>
</evidence>